<dbReference type="InterPro" id="IPR029063">
    <property type="entry name" value="SAM-dependent_MTases_sf"/>
</dbReference>
<organism evidence="7 8">
    <name type="scientific">Ancylobacter polymorphus</name>
    <dbReference type="NCBI Taxonomy" id="223390"/>
    <lineage>
        <taxon>Bacteria</taxon>
        <taxon>Pseudomonadati</taxon>
        <taxon>Pseudomonadota</taxon>
        <taxon>Alphaproteobacteria</taxon>
        <taxon>Hyphomicrobiales</taxon>
        <taxon>Xanthobacteraceae</taxon>
        <taxon>Ancylobacter</taxon>
    </lineage>
</organism>
<comment type="similarity">
    <text evidence="1">Belongs to the N(4)/N(6)-methyltransferase family.</text>
</comment>
<keyword evidence="4" id="KW-0808">Transferase</keyword>
<sequence>MDDASLTRKVESLCRALGYVGSATYFASAESFDRLENVHVVMTAFGAIGVHSVFGISDGAIPGSFKPVVYVGQARDDVAADELHRRVWTQGVVPLLIVVTPGGVEVRNGFGPPSDGSVLTRHEDVDDALHASLEDVSARSLTTSIFWKDRKVSRSDTIDSRLVAAIDQLNRYACTTYPQLDTRHGRALVNALVGKLIYLFVLIDRGLIDEQWLRDVILASGCKGVRFADAASHRGVRSNYPEFSPDEVWAALDAIDGAINGCVFPIAETERPRIPSELIQFIHRVVRWGEEVAGRQLSFLDVSFQVLRTETISAIYERFLRLEDGDAQRAEGAFYTPPYLADFVVARADAQRPMEATSRVVDAAAGSGVFLVSAYRRIMERCAPPGGWGPTHANAARHLLRDCIFGIEKNAQAANVCRFSLYMTMLDYIAGVAIKDFSGIDEGEKLLPPLTDNIVVTSAFSHPFEGTTFTHVLGNPPWLRLKRQGARRNTQAPNQSVPVNDDALTAFLAELKAETPVMHGRLSDAFVWLAVERLCEEDAVIGLILPTTSLVGRQSERFATALASKVSVRSVANLSYLRYRLFSGARAAATVVVARHQAPQPSDFVSVYRPRLSSLPLGEVGDVWALFVSQTDLQTVQVRDLQGDSNGWFGPLILGTVDRRTRDALRNFTRRRKLTFAEFLMRSGLRIQRGGNEEDTGFRFPVRTDRQGRELPVNLVALPKVLEQEIVVGYRALFSGNILLVPRAFKGLRVLEAPHAFNSTFYGIFFADNGRDASHFEYIQRSRQIDALWSLKAFLESGVVQYFAALYGATVLLDGARFEKGDLLSLPCPFEDASEPAFLDLHGSSDKDGSILDALGAGSDLRCAVKEFLSFSEGYADAQLPSDAFVEADETQIRVYLDRFTRDLAAAFTERFTPSVTIEGRGDGVVRLRVAFGQDAEQEGAAPPNRDGKFVASSVVSFDAKSRVAHLSKSSALFAWMADQAVDDAGEVIRQVVSGCP</sequence>
<dbReference type="AlphaFoldDB" id="A0A9E7A340"/>
<reference evidence="7" key="1">
    <citation type="submission" date="2021-09" db="EMBL/GenBank/DDBJ databases">
        <title>Network and meta-omics reveal the key degrader and cooperation patterns in an efficient 1,4-dioxane-degrading microbial community.</title>
        <authorList>
            <person name="Dai C."/>
        </authorList>
    </citation>
    <scope>NUCLEOTIDE SEQUENCE</scope>
    <source>
        <strain evidence="7">ZM13</strain>
    </source>
</reference>
<dbReference type="GO" id="GO:0008170">
    <property type="term" value="F:N-methyltransferase activity"/>
    <property type="evidence" value="ECO:0007669"/>
    <property type="project" value="InterPro"/>
</dbReference>
<evidence type="ECO:0000256" key="2">
    <source>
        <dbReference type="ARBA" id="ARBA00011900"/>
    </source>
</evidence>
<name>A0A9E7A340_9HYPH</name>
<dbReference type="InterPro" id="IPR050953">
    <property type="entry name" value="N4_N6_ade-DNA_methylase"/>
</dbReference>
<dbReference type="KEGG" id="apol:K9D25_06350"/>
<comment type="catalytic activity">
    <reaction evidence="5">
        <text>a 2'-deoxyadenosine in DNA + S-adenosyl-L-methionine = an N(6)-methyl-2'-deoxyadenosine in DNA + S-adenosyl-L-homocysteine + H(+)</text>
        <dbReference type="Rhea" id="RHEA:15197"/>
        <dbReference type="Rhea" id="RHEA-COMP:12418"/>
        <dbReference type="Rhea" id="RHEA-COMP:12419"/>
        <dbReference type="ChEBI" id="CHEBI:15378"/>
        <dbReference type="ChEBI" id="CHEBI:57856"/>
        <dbReference type="ChEBI" id="CHEBI:59789"/>
        <dbReference type="ChEBI" id="CHEBI:90615"/>
        <dbReference type="ChEBI" id="CHEBI:90616"/>
        <dbReference type="EC" id="2.1.1.72"/>
    </reaction>
</comment>
<keyword evidence="3 7" id="KW-0489">Methyltransferase</keyword>
<dbReference type="SUPFAM" id="SSF53335">
    <property type="entry name" value="S-adenosyl-L-methionine-dependent methyltransferases"/>
    <property type="match status" value="1"/>
</dbReference>
<dbReference type="GO" id="GO:0032259">
    <property type="term" value="P:methylation"/>
    <property type="evidence" value="ECO:0007669"/>
    <property type="project" value="UniProtKB-KW"/>
</dbReference>
<evidence type="ECO:0000313" key="8">
    <source>
        <dbReference type="Proteomes" id="UP000831684"/>
    </source>
</evidence>
<proteinExistence type="inferred from homology"/>
<gene>
    <name evidence="7" type="ORF">K9D25_06350</name>
</gene>
<dbReference type="RefSeq" id="WP_244450024.1">
    <property type="nucleotide sequence ID" value="NZ_CP083239.1"/>
</dbReference>
<protein>
    <recommendedName>
        <fullName evidence="2">site-specific DNA-methyltransferase (adenine-specific)</fullName>
        <ecNumber evidence="2">2.1.1.72</ecNumber>
    </recommendedName>
</protein>
<dbReference type="InterPro" id="IPR003356">
    <property type="entry name" value="DNA_methylase_A-5"/>
</dbReference>
<dbReference type="GO" id="GO:0003677">
    <property type="term" value="F:DNA binding"/>
    <property type="evidence" value="ECO:0007669"/>
    <property type="project" value="InterPro"/>
</dbReference>
<dbReference type="PANTHER" id="PTHR33841:SF1">
    <property type="entry name" value="DNA METHYLTRANSFERASE A"/>
    <property type="match status" value="1"/>
</dbReference>
<evidence type="ECO:0000256" key="5">
    <source>
        <dbReference type="ARBA" id="ARBA00047942"/>
    </source>
</evidence>
<dbReference type="Gene3D" id="3.40.50.150">
    <property type="entry name" value="Vaccinia Virus protein VP39"/>
    <property type="match status" value="1"/>
</dbReference>
<evidence type="ECO:0000256" key="3">
    <source>
        <dbReference type="ARBA" id="ARBA00022603"/>
    </source>
</evidence>
<evidence type="ECO:0000256" key="1">
    <source>
        <dbReference type="ARBA" id="ARBA00006594"/>
    </source>
</evidence>
<evidence type="ECO:0000259" key="6">
    <source>
        <dbReference type="Pfam" id="PF02384"/>
    </source>
</evidence>
<dbReference type="Pfam" id="PF02384">
    <property type="entry name" value="N6_Mtase"/>
    <property type="match status" value="1"/>
</dbReference>
<dbReference type="GO" id="GO:0009007">
    <property type="term" value="F:site-specific DNA-methyltransferase (adenine-specific) activity"/>
    <property type="evidence" value="ECO:0007669"/>
    <property type="project" value="UniProtKB-EC"/>
</dbReference>
<dbReference type="Proteomes" id="UP000831684">
    <property type="component" value="Chromosome"/>
</dbReference>
<dbReference type="PRINTS" id="PR00507">
    <property type="entry name" value="N12N6MTFRASE"/>
</dbReference>
<dbReference type="PANTHER" id="PTHR33841">
    <property type="entry name" value="DNA METHYLTRANSFERASE YEEA-RELATED"/>
    <property type="match status" value="1"/>
</dbReference>
<feature type="domain" description="DNA methylase adenine-specific" evidence="6">
    <location>
        <begin position="310"/>
        <end position="508"/>
    </location>
</feature>
<accession>A0A9E7A340</accession>
<dbReference type="EMBL" id="CP083239">
    <property type="protein sequence ID" value="UOK72325.1"/>
    <property type="molecule type" value="Genomic_DNA"/>
</dbReference>
<evidence type="ECO:0000256" key="4">
    <source>
        <dbReference type="ARBA" id="ARBA00022679"/>
    </source>
</evidence>
<evidence type="ECO:0000313" key="7">
    <source>
        <dbReference type="EMBL" id="UOK72325.1"/>
    </source>
</evidence>
<dbReference type="EC" id="2.1.1.72" evidence="2"/>